<evidence type="ECO:0000256" key="1">
    <source>
        <dbReference type="ARBA" id="ARBA00004251"/>
    </source>
</evidence>
<feature type="disulfide bond" evidence="19">
    <location>
        <begin position="3525"/>
        <end position="3543"/>
    </location>
</feature>
<feature type="disulfide bond" evidence="19">
    <location>
        <begin position="3518"/>
        <end position="3530"/>
    </location>
</feature>
<dbReference type="Pfam" id="PF00058">
    <property type="entry name" value="Ldl_recept_b"/>
    <property type="match status" value="9"/>
</dbReference>
<feature type="disulfide bond" evidence="19">
    <location>
        <begin position="3365"/>
        <end position="3383"/>
    </location>
</feature>
<dbReference type="InterPro" id="IPR001881">
    <property type="entry name" value="EGF-like_Ca-bd_dom"/>
</dbReference>
<feature type="disulfide bond" evidence="19">
    <location>
        <begin position="3561"/>
        <end position="3573"/>
    </location>
</feature>
<dbReference type="STRING" id="109280.ENSHCOP00000014259"/>
<dbReference type="Pfam" id="PF07645">
    <property type="entry name" value="EGF_CA"/>
    <property type="match status" value="4"/>
</dbReference>
<dbReference type="Gene3D" id="2.10.25.10">
    <property type="entry name" value="Laminin"/>
    <property type="match status" value="7"/>
</dbReference>
<dbReference type="PROSITE" id="PS50068">
    <property type="entry name" value="LDLRA_2"/>
    <property type="match status" value="36"/>
</dbReference>
<dbReference type="GO" id="GO:0005509">
    <property type="term" value="F:calcium ion binding"/>
    <property type="evidence" value="ECO:0007669"/>
    <property type="project" value="InterPro"/>
</dbReference>
<feature type="disulfide bond" evidence="19">
    <location>
        <begin position="1094"/>
        <end position="1106"/>
    </location>
</feature>
<feature type="disulfide bond" evidence="19">
    <location>
        <begin position="1054"/>
        <end position="1066"/>
    </location>
</feature>
<dbReference type="InterPro" id="IPR011042">
    <property type="entry name" value="6-blade_b-propeller_TolB-like"/>
</dbReference>
<feature type="disulfide bond" evidence="19">
    <location>
        <begin position="1031"/>
        <end position="1046"/>
    </location>
</feature>
<keyword evidence="7" id="KW-0812">Transmembrane</keyword>
<keyword evidence="11" id="KW-0106">Calcium</keyword>
<dbReference type="SMART" id="SM00179">
    <property type="entry name" value="EGF_CA"/>
    <property type="match status" value="8"/>
</dbReference>
<evidence type="ECO:0000256" key="12">
    <source>
        <dbReference type="ARBA" id="ARBA00022989"/>
    </source>
</evidence>
<dbReference type="Gene3D" id="4.10.400.10">
    <property type="entry name" value="Low-density Lipoprotein Receptor"/>
    <property type="match status" value="36"/>
</dbReference>
<feature type="disulfide bond" evidence="19">
    <location>
        <begin position="134"/>
        <end position="149"/>
    </location>
</feature>
<feature type="disulfide bond" evidence="19">
    <location>
        <begin position="210"/>
        <end position="225"/>
    </location>
</feature>
<keyword evidence="12" id="KW-1133">Transmembrane helix</keyword>
<dbReference type="SMART" id="SM00135">
    <property type="entry name" value="LY"/>
    <property type="match status" value="33"/>
</dbReference>
<evidence type="ECO:0000256" key="9">
    <source>
        <dbReference type="ARBA" id="ARBA00022729"/>
    </source>
</evidence>
<feature type="disulfide bond" evidence="19">
    <location>
        <begin position="994"/>
        <end position="1009"/>
    </location>
</feature>
<feature type="disulfide bond" evidence="19">
    <location>
        <begin position="153"/>
        <end position="165"/>
    </location>
</feature>
<dbReference type="InterPro" id="IPR018097">
    <property type="entry name" value="EGF_Ca-bd_CS"/>
</dbReference>
<evidence type="ECO:0000256" key="7">
    <source>
        <dbReference type="ARBA" id="ARBA00022692"/>
    </source>
</evidence>
<evidence type="ECO:0000256" key="17">
    <source>
        <dbReference type="ARBA" id="ARBA00023180"/>
    </source>
</evidence>
<dbReference type="SMART" id="SM00181">
    <property type="entry name" value="EGF"/>
    <property type="match status" value="20"/>
</dbReference>
<feature type="disulfide bond" evidence="19">
    <location>
        <begin position="3324"/>
        <end position="3342"/>
    </location>
</feature>
<evidence type="ECO:0000259" key="21">
    <source>
        <dbReference type="PROSITE" id="PS01186"/>
    </source>
</evidence>
<dbReference type="FunFam" id="2.120.10.30:FF:000035">
    <property type="entry name" value="Low-density lipoprotein receptor-related protein 2"/>
    <property type="match status" value="1"/>
</dbReference>
<feature type="disulfide bond" evidence="19">
    <location>
        <begin position="2743"/>
        <end position="2758"/>
    </location>
</feature>
<dbReference type="PROSITE" id="PS01187">
    <property type="entry name" value="EGF_CA"/>
    <property type="match status" value="2"/>
</dbReference>
<dbReference type="FunFam" id="4.10.400.10:FF:000011">
    <property type="entry name" value="Low-density lipoprotein receptor-related protein 1"/>
    <property type="match status" value="3"/>
</dbReference>
<evidence type="ECO:0000256" key="8">
    <source>
        <dbReference type="ARBA" id="ARBA00022723"/>
    </source>
</evidence>
<feature type="disulfide bond" evidence="19">
    <location>
        <begin position="98"/>
        <end position="113"/>
    </location>
</feature>
<feature type="disulfide bond" evidence="19">
    <location>
        <begin position="1205"/>
        <end position="1217"/>
    </location>
</feature>
<dbReference type="Ensembl" id="ENSHCOT00000021811.1">
    <property type="protein sequence ID" value="ENSHCOP00000014259.1"/>
    <property type="gene ID" value="ENSHCOG00000017738.1"/>
</dbReference>
<feature type="repeat" description="LDL-receptor class B" evidence="20">
    <location>
        <begin position="1496"/>
        <end position="1539"/>
    </location>
</feature>
<feature type="disulfide bond" evidence="19">
    <location>
        <begin position="2443"/>
        <end position="2455"/>
    </location>
</feature>
<protein>
    <submittedName>
        <fullName evidence="22">Low-density lipoprotein receptor-related protein 2-like</fullName>
    </submittedName>
</protein>
<feature type="repeat" description="LDL-receptor class B" evidence="20">
    <location>
        <begin position="2097"/>
        <end position="2140"/>
    </location>
</feature>
<feature type="disulfide bond" evidence="19">
    <location>
        <begin position="2646"/>
        <end position="2664"/>
    </location>
</feature>
<dbReference type="InterPro" id="IPR002172">
    <property type="entry name" value="LDrepeatLR_classA_rpt"/>
</dbReference>
<dbReference type="Pfam" id="PF14670">
    <property type="entry name" value="FXa_inhibition"/>
    <property type="match status" value="1"/>
</dbReference>
<dbReference type="Gene3D" id="2.120.10.30">
    <property type="entry name" value="TolB, C-terminal domain"/>
    <property type="match status" value="8"/>
</dbReference>
<dbReference type="FunFam" id="4.10.400.10:FF:000001">
    <property type="entry name" value="Low-density lipoprotein receptor-related protein 1"/>
    <property type="match status" value="2"/>
</dbReference>
<feature type="disulfide bond" evidence="19">
    <location>
        <begin position="3239"/>
        <end position="3251"/>
    </location>
</feature>
<keyword evidence="23" id="KW-1185">Reference proteome</keyword>
<feature type="disulfide bond" evidence="19">
    <location>
        <begin position="3460"/>
        <end position="3475"/>
    </location>
</feature>
<feature type="disulfide bond" evidence="19">
    <location>
        <begin position="3246"/>
        <end position="3264"/>
    </location>
</feature>
<keyword evidence="6" id="KW-0254">Endocytosis</keyword>
<feature type="disulfide bond" evidence="19">
    <location>
        <begin position="3487"/>
        <end position="3505"/>
    </location>
</feature>
<feature type="disulfide bond" evidence="19">
    <location>
        <begin position="2605"/>
        <end position="2623"/>
    </location>
</feature>
<keyword evidence="8" id="KW-0479">Metal-binding</keyword>
<feature type="disulfide bond" evidence="19">
    <location>
        <begin position="2502"/>
        <end position="2517"/>
    </location>
</feature>
<feature type="disulfide bond" evidence="19">
    <location>
        <begin position="3665"/>
        <end position="3680"/>
    </location>
</feature>
<dbReference type="InterPro" id="IPR009030">
    <property type="entry name" value="Growth_fac_rcpt_cys_sf"/>
</dbReference>
<dbReference type="FunFam" id="4.10.400.10:FF:000034">
    <property type="entry name" value="Low-density lipoprotein receptor-related protein 2"/>
    <property type="match status" value="5"/>
</dbReference>
<feature type="disulfide bond" evidence="19">
    <location>
        <begin position="191"/>
        <end position="203"/>
    </location>
</feature>
<feature type="disulfide bond" evidence="19">
    <location>
        <begin position="3448"/>
        <end position="3466"/>
    </location>
</feature>
<feature type="repeat" description="LDL-receptor class B" evidence="20">
    <location>
        <begin position="2969"/>
        <end position="3011"/>
    </location>
</feature>
<dbReference type="PRINTS" id="PR00261">
    <property type="entry name" value="LDLRECEPTOR"/>
</dbReference>
<feature type="domain" description="EGF-like" evidence="21">
    <location>
        <begin position="2906"/>
        <end position="2921"/>
    </location>
</feature>
<accession>A0A3Q2Y8Z8</accession>
<feature type="disulfide bond" evidence="19">
    <location>
        <begin position="2598"/>
        <end position="2610"/>
    </location>
</feature>
<feature type="disulfide bond" evidence="19">
    <location>
        <begin position="1224"/>
        <end position="1239"/>
    </location>
</feature>
<evidence type="ECO:0000256" key="16">
    <source>
        <dbReference type="ARBA" id="ARBA00023176"/>
    </source>
</evidence>
<feature type="repeat" description="LDL-receptor class B" evidence="20">
    <location>
        <begin position="434"/>
        <end position="476"/>
    </location>
</feature>
<reference evidence="22" key="2">
    <citation type="submission" date="2025-09" db="UniProtKB">
        <authorList>
            <consortium name="Ensembl"/>
        </authorList>
    </citation>
    <scope>IDENTIFICATION</scope>
</reference>
<feature type="disulfide bond" evidence="19">
    <location>
        <begin position="3421"/>
        <end position="3436"/>
    </location>
</feature>
<feature type="disulfide bond" evidence="19">
    <location>
        <begin position="1073"/>
        <end position="1088"/>
    </location>
</feature>
<feature type="disulfide bond" evidence="19">
    <location>
        <begin position="3537"/>
        <end position="3552"/>
    </location>
</feature>
<keyword evidence="14 19" id="KW-1015">Disulfide bond</keyword>
<feature type="disulfide bond" evidence="19">
    <location>
        <begin position="2483"/>
        <end position="2495"/>
    </location>
</feature>
<comment type="subcellular location">
    <subcellularLocation>
        <location evidence="1">Cell membrane</location>
        <topology evidence="1">Single-pass type I membrane protein</topology>
    </subcellularLocation>
    <subcellularLocation>
        <location evidence="18">Membrane</location>
        <location evidence="18">Coated pit</location>
    </subcellularLocation>
</comment>
<feature type="disulfide bond" evidence="19">
    <location>
        <begin position="3609"/>
        <end position="3627"/>
    </location>
</feature>
<feature type="disulfide bond" evidence="19">
    <location>
        <begin position="2813"/>
        <end position="2831"/>
    </location>
</feature>
<feature type="disulfide bond" evidence="19">
    <location>
        <begin position="2725"/>
        <end position="2737"/>
    </location>
</feature>
<feature type="disulfide bond" evidence="19">
    <location>
        <begin position="1212"/>
        <end position="1230"/>
    </location>
</feature>
<feature type="repeat" description="LDL-receptor class B" evidence="20">
    <location>
        <begin position="2141"/>
        <end position="2184"/>
    </location>
</feature>
<dbReference type="InterPro" id="IPR051221">
    <property type="entry name" value="LDLR-related"/>
</dbReference>
<dbReference type="InterPro" id="IPR036055">
    <property type="entry name" value="LDL_receptor-like_sf"/>
</dbReference>
<feature type="disulfide bond" evidence="19">
    <location>
        <begin position="86"/>
        <end position="104"/>
    </location>
</feature>
<keyword evidence="4" id="KW-0245">EGF-like domain</keyword>
<evidence type="ECO:0000256" key="6">
    <source>
        <dbReference type="ARBA" id="ARBA00022583"/>
    </source>
</evidence>
<feature type="domain" description="EGF-like" evidence="21">
    <location>
        <begin position="3746"/>
        <end position="3761"/>
    </location>
</feature>
<feature type="disulfide bond" evidence="19">
    <location>
        <begin position="3646"/>
        <end position="3658"/>
    </location>
</feature>
<dbReference type="FunFam" id="4.10.400.10:FF:000002">
    <property type="entry name" value="Low-density lipoprotein receptor-related protein 1"/>
    <property type="match status" value="2"/>
</dbReference>
<dbReference type="PANTHER" id="PTHR22722:SF11">
    <property type="entry name" value="LOW-DENSITY LIPOPROTEIN RECEPTOR-RELATED PROTEIN 2"/>
    <property type="match status" value="1"/>
</dbReference>
<feature type="repeat" description="LDL-receptor class B" evidence="20">
    <location>
        <begin position="3865"/>
        <end position="3904"/>
    </location>
</feature>
<proteinExistence type="inferred from homology"/>
<dbReference type="SUPFAM" id="SSF57196">
    <property type="entry name" value="EGF/Laminin"/>
    <property type="match status" value="6"/>
</dbReference>
<dbReference type="InterPro" id="IPR000033">
    <property type="entry name" value="LDLR_classB_rpt"/>
</dbReference>
<dbReference type="SUPFAM" id="SSF57424">
    <property type="entry name" value="LDL receptor-like module"/>
    <property type="match status" value="35"/>
</dbReference>
<name>A0A3Q2Y8Z8_HIPCM</name>
<feature type="disulfide bond" evidence="19">
    <location>
        <begin position="9"/>
        <end position="27"/>
    </location>
</feature>
<feature type="disulfide bond" evidence="19">
    <location>
        <begin position="3568"/>
        <end position="3586"/>
    </location>
</feature>
<feature type="repeat" description="LDL-receptor class B" evidence="20">
    <location>
        <begin position="523"/>
        <end position="566"/>
    </location>
</feature>
<evidence type="ECO:0000256" key="15">
    <source>
        <dbReference type="ARBA" id="ARBA00023170"/>
    </source>
</evidence>
<dbReference type="FunFam" id="4.10.400.10:FF:000065">
    <property type="entry name" value="Transmembrane protease serine 7"/>
    <property type="match status" value="1"/>
</dbReference>
<feature type="disulfide bond" evidence="19">
    <location>
        <begin position="79"/>
        <end position="91"/>
    </location>
</feature>
<dbReference type="GO" id="GO:0005905">
    <property type="term" value="C:clathrin-coated pit"/>
    <property type="evidence" value="ECO:0007669"/>
    <property type="project" value="UniProtKB-KW"/>
</dbReference>
<feature type="disulfide bond" evidence="19">
    <location>
        <begin position="2490"/>
        <end position="2508"/>
    </location>
</feature>
<keyword evidence="10" id="KW-0677">Repeat</keyword>
<keyword evidence="16" id="KW-0168">Coated pit</keyword>
<feature type="domain" description="EGF-like" evidence="21">
    <location>
        <begin position="1346"/>
        <end position="1361"/>
    </location>
</feature>
<dbReference type="PROSITE" id="PS01186">
    <property type="entry name" value="EGF_2"/>
    <property type="match status" value="3"/>
</dbReference>
<evidence type="ECO:0000256" key="19">
    <source>
        <dbReference type="PROSITE-ProRule" id="PRU00124"/>
    </source>
</evidence>
<dbReference type="GO" id="GO:0043235">
    <property type="term" value="C:receptor complex"/>
    <property type="evidence" value="ECO:0007669"/>
    <property type="project" value="TreeGrafter"/>
</dbReference>
<feature type="disulfide bond" evidence="19">
    <location>
        <begin position="1101"/>
        <end position="1119"/>
    </location>
</feature>
<comment type="similarity">
    <text evidence="2">Belongs to the LDLR family.</text>
</comment>
<feature type="disulfide bond" evidence="19">
    <location>
        <begin position="21"/>
        <end position="36"/>
    </location>
</feature>
<evidence type="ECO:0000256" key="18">
    <source>
        <dbReference type="ARBA" id="ARBA00037878"/>
    </source>
</evidence>
<comment type="caution">
    <text evidence="19">Lacks conserved residue(s) required for the propagation of feature annotation.</text>
</comment>
<feature type="repeat" description="LDL-receptor class B" evidence="20">
    <location>
        <begin position="3907"/>
        <end position="3950"/>
    </location>
</feature>
<keyword evidence="13" id="KW-0472">Membrane</keyword>
<feature type="repeat" description="LDL-receptor class B" evidence="20">
    <location>
        <begin position="391"/>
        <end position="433"/>
    </location>
</feature>
<feature type="repeat" description="LDL-receptor class B" evidence="20">
    <location>
        <begin position="2307"/>
        <end position="2347"/>
    </location>
</feature>
<feature type="disulfide bond" evidence="19">
    <location>
        <begin position="3480"/>
        <end position="3492"/>
    </location>
</feature>
<feature type="disulfide bond" evidence="19">
    <location>
        <begin position="172"/>
        <end position="187"/>
    </location>
</feature>
<feature type="disulfide bond" evidence="19">
    <location>
        <begin position="2"/>
        <end position="14"/>
    </location>
</feature>
<dbReference type="InterPro" id="IPR049883">
    <property type="entry name" value="NOTCH1_EGF-like"/>
</dbReference>
<feature type="disulfide bond" evidence="19">
    <location>
        <begin position="2530"/>
        <end position="2548"/>
    </location>
</feature>
<feature type="repeat" description="LDL-receptor class B" evidence="20">
    <location>
        <begin position="1452"/>
        <end position="1494"/>
    </location>
</feature>
<keyword evidence="5" id="KW-0597">Phosphoprotein</keyword>
<dbReference type="GO" id="GO:0016324">
    <property type="term" value="C:apical plasma membrane"/>
    <property type="evidence" value="ECO:0007669"/>
    <property type="project" value="TreeGrafter"/>
</dbReference>
<organism evidence="22 23">
    <name type="scientific">Hippocampus comes</name>
    <name type="common">Tiger tail seahorse</name>
    <dbReference type="NCBI Taxonomy" id="109280"/>
    <lineage>
        <taxon>Eukaryota</taxon>
        <taxon>Metazoa</taxon>
        <taxon>Chordata</taxon>
        <taxon>Craniata</taxon>
        <taxon>Vertebrata</taxon>
        <taxon>Euteleostomi</taxon>
        <taxon>Actinopterygii</taxon>
        <taxon>Neopterygii</taxon>
        <taxon>Teleostei</taxon>
        <taxon>Neoteleostei</taxon>
        <taxon>Acanthomorphata</taxon>
        <taxon>Syngnathiaria</taxon>
        <taxon>Syngnathiformes</taxon>
        <taxon>Syngnathoidei</taxon>
        <taxon>Syngnathidae</taxon>
        <taxon>Hippocampus</taxon>
    </lineage>
</organism>
<feature type="repeat" description="LDL-receptor class B" evidence="20">
    <location>
        <begin position="3062"/>
        <end position="3105"/>
    </location>
</feature>
<dbReference type="FunFam" id="2.120.10.30:FF:000241">
    <property type="entry name" value="Low-density lipoprotein receptor-related protein 6"/>
    <property type="match status" value="6"/>
</dbReference>
<evidence type="ECO:0000256" key="10">
    <source>
        <dbReference type="ARBA" id="ARBA00022737"/>
    </source>
</evidence>
<evidence type="ECO:0000256" key="11">
    <source>
        <dbReference type="ARBA" id="ARBA00022837"/>
    </source>
</evidence>
<feature type="disulfide bond" evidence="19">
    <location>
        <begin position="975"/>
        <end position="987"/>
    </location>
</feature>
<feature type="disulfide bond" evidence="19">
    <location>
        <begin position="2639"/>
        <end position="2651"/>
    </location>
</feature>
<sequence>SCESGEFQCTSGQCIDIAWKCDGTKDCTDDSDELNCPPSCSSQQFKCVTNGECIPLEFVCDGEKDCTDGSDEEREGRTCSPDQFTCQEGQCIPAKYKCDHVKDCVDNSDENNCYPQCTEKTCANGACYNNSQHCNGLQDCRDGSDEYNCANHCSIHEYQCPNGICIPNFFLCDHWNDCGDNSDEQGCYQSCRGDEFTCTSGRCIPQYWVCDKFNDCGDNSDEKGCCYPGEWGCPGSTACIPLGKVCDEKADCPGGTDETNSTTGKTLGHCSTLSCEYLCHVSPEGGACYCPDGFVVGNDSRSCVYNDCQIWGICDQLCEDRPGTHRCSCASGYFLEQGHICKANLSGMPHLIFTDGGDVMMADVHGRNVRTLIPAQGKNTVVGVAFHRHSETVFWSDTYNNKVYSANYNGGDIKEVLTAAVHNVQNLAVDWINFKLYVLDAAVERIDMCEFDGGNRVTLVAENLQSPHGLVLDPTVYMFFTDMGDSNEQVKLERAFMDGSNRVELVKNRLGTPTAISIDLVTKRVYWSDSHFDTVETVTYHGLDKIVLNGGTQAPHPFGMAVFENHVFFTDWTKMGVVRANRFNGSSPALLYRTAKRPGHIVVSHPVLQPIVMNPCGRHNGGCQHICVLSHRTDNDGLGYRCKCRHGYDLQADLRTCFEVENYLLLATSMAVRGIPLSISLQEDVTLPLSGLASSFSGSAVEFDGNEEVIFYNDRSRGIIYKSNLNGTQQILTGYRASSVDAMAYDWTSKVLFWTSSSYKTVTAFRITDKSRRDIVSGLKSPKGIAVHPSAYLFWSDWFRPAVIMRSFPDGTNAVPLVNTTLGWPYGLALDYQNRLYWVDALLDQIGHIDVQGNNRQTFANIGQITNPYSLTVYSYLYVSDTRTRAIFEMRKRDGGGNFMIRQGINGILNIKAYTADLHSINSRCNSVPNGRCSHFCFPTPSYSRVCGCPYGMKLQVNQQDCVKDDSVPPPDNNCGDYSFECDEGRCRPNSYRCDGYLDCVDKSDEANCATCSPIAFTCNNKHCILPVWRCDGTDDCGDGSDEDDCPTDVPATCSAHSFTCDNKRCISAAWVCDGDNDCGDGSDEQNCSTITTCGPSYFLCPDHRCIFETYVCDGDQDCLDGSDEENCQFACATGDQCITSSYHCDGVFDCRDHSDEYGCPGLCHDNEFQCQTDGFCIPEQWECDGHPDCEDGSDEHISCPPVTCLSGYFQCTNKICIPNAWLCDGENDCRDNSDERNCPTPPFQCPSGQWMCPTDQVCIQQDQVCDGHGDCPNGADESPLCEEDCLLNNGGCSDICIQGPFGAECKCLPGFQLLNDSKTCDDINECLIPGFCSQQCYNEKGSFRCYCSFGYLLEPDGRTCKAIPLAAVLLIAKRNQVIAYRINAEPPTISPVVSGSSIVTVDFDRVTSRVYWADASQKKIWSAYQNGTDRQEIFSSGLLVPESIAVDWVGRNLYWTDSVMENIEVSTLDGRFRKVLLSKNVTSPRGLVLDPRNTNLMFWSDWGQNPRIERADMDGAMRRAIVSTKIYWPNGLALDYTTRRVYFADAYLKYIDYCDYDGKNRYQVMASDMHPHGMTIFEDNVFWSERSSGKVMSTNKFHGGNVTTLMNSVYQPMGLVLDHPIKQPALNPCKDKMCSQLCLLSGFRPKYYTCHCQSGWTLDNDKRTCIKETPFLMVARESVLFGIPLDPADPSNNAMAPVPGIRQGRDIEFDDRDQFIYWVESSGTKRSRFAPGALMGVPSGLAFDWISRNMYYNNPVNQSIEVIRVDGNQLYRNTLITATGKPEGMGTPVGIALDPARKLFWADRGSNNGVPPKVGSANMDGSNLTNLYTGNLANIGSIAADISTRKLYWGIESGTMDGASRVTVVSGLSHPWGLSIYQSHLYYTDIDYEVVERVDKETGANMVVMRSGLSHLRAVKVHARDSAGTANACSANNGDCPHLCLPKPNNQRRCACTTGFYPSPDGSRCQEVDSFAVVSTPKYIRGFHVNSSDHSEAMAPIGGIESGYIYWVENGTSTSYKGIYRSKTDGSNYQRVVFSGIGRGGIQGLAVDWVANLYFTNAFDSETFLEVQAINTSYRLILLKSVHDRPRDLAVNPKQRYLFWTDGGQTPKIERALLDGTNRTVLASESLLSPRGLAVDYTNDFLYWTDDVLDMISRMAADGSQRQLIRYGSRLPSPTGVAILGNVMLWVDGKLGKLLQASKEPGNLNQSELDDPEGLAFDWVNKRLYFTDYYRQNVQSIGLDGSNRTIIAHANRPRGIVVDPCYYLYWTDWAGPAKIERATLGGNFRRAIINSSLSTPNGLAIDFEERLLYWADASDKIERSTLTGANRQVIMLGVQYPFALTVFKQDIFWTDWTERAVFRAGKDDGSGVVALSQDLQYRPNDIHVFSGSKQESCSSSCLQFNGGCSHVCVPGPAGPECQCPHEGKWYLANNGKDCIQDDGKRCQPEQFTCLDGTCIRASWKCDGFNDCSDHTDELERVCFHTCSGSQFTCDNGRCVPLSYACDYTDDCGDNSDERGCPFPTCNPDSEFTCNNGRCISASFVCDGYNDCRDNATSDEINCGKVKCDNTNICIYPDNLCDGYNNCGDNSDENPLFCGRTCPPDKFQCDSGKCIPESWVCDFYKDCVDGTDEPPTCHHVQTCGVSEFTCTNGNCIPQYLVCDGNNDCWDNSDEAPELQCQRTCSSNQFTCPTWLPGHPRCVSLNYVCDGDKDCLDAADELQNCPNRTCHMNEFACSNGLCIYLPYCDRVNDCGDGSDELGCTYDTCSSSQFTCANGACIPASYTCDGESDCLDGSDEAASLCVTPQPTCAPQQYMCKSGACIDVKNVCNGVKDCQDNSDEKGCINECLNPSVHQCAQLCTDTPTGYFCSCNPGYALMADGKACEDLNECLSTPSVCSQICDNTAGSYHCKCAPGYLREPDGRTCRQNSGLNPYLLYTNRYYIRNLTTDGSQLSIVLQGLSNVVALDFDYSERRLYWVDAGVGKIERMRFDGSGREVLVDNGVLGAEGLALDWVGKLYWSDGSDGSVHVMELDGRYMKKLIAGHFTDGNNTYVVSRPRAVAVNPKYWLYWTDWADTPYIGRAGMDGSNVSAILTAKLEWPNALTIDYTTNRIFFADAHLNFLYADMDGKNRHRALAGTLPHVFALSLFEDTLYWTDWNTHSVEKAHKYTGEGRTAMGNNTHRPYELRVVHPYRQPQENPCSSHSLTCSHLCLIAPGGQRATCECPDHFIGIAVGFRIQCVADCSSTQFRCGDNECIPIWWKCDGQSDCGDGSDEPQTCPPRYCPVGRFQCHDGNCTYPGFLCDAHPDCPDGSDEDAADHRCEENQFQCKNKMCIPMSWHCDGSRDCSDGSDEDAQTCSQRTCQPGQFQCANGNCVPSSYVCDVQDDCGDGSDEPYDTCVGPDYKCDETEFSCKTNYRCIPQWARCDGTNDCIDDSDEQGCEVTCDPLGDFRCDNHRCVPIRWKCDGSNDCGDGSDERNCEPRPCSESEFRCDNQQCVPGKWVCDHDNDCGDNSDERDCLHTCRPGTFQCDSGHCVPAVLQCDGRPDCQDLSDETGCTRYPGGRWCPQAQFECANHLCVNMAWVCDGADDCGDRSDERLALCNITCEMPSRFRCANGYCIYSGLLCNQKDDCGDGSDEKEELGRPPTLAPCTLEQFKCTNGHCVPLPYVCDHNDNCGDRTDELGCFGHDRNCQEKRCQQLCTNLNGTGFICSCGPGYVVDPDNTYTCLVNECEVFGTCPQLCKNTKGGYDCDCAPGYRKVGNGDLCEAQAAPMLLLPESVRIRRFNLQTEGYHNFVEEAERILALDYDWDHNKTGFMVYFTVASKDSAPGAIKRAYIPSLDDGSNNVGAAVDLGIKYITRPDGIAVDWVGNLYWADSKLRRLEVAMLDGRYRKHLVKTDVGHPSAVAVNPRLMLYWSDRGEAAKIERCWLDGQERKVLVGQNMGWPTGLSIDFTNNDRVYWSDSKENRIESVLPSGEDRRTAVFIVRNPFSVSVFEDHVYWNTQEKGEVFRQNKFGSGPKTKLLTVGPWLTQVAVYQEQRYNSIATNPCKGTCSHLCLLRPGGYSCACPEGTKFVPGSDTQCDA</sequence>
<evidence type="ECO:0000256" key="5">
    <source>
        <dbReference type="ARBA" id="ARBA00022553"/>
    </source>
</evidence>
<dbReference type="Pfam" id="PF00057">
    <property type="entry name" value="Ldl_recept_a"/>
    <property type="match status" value="33"/>
</dbReference>
<reference evidence="22" key="1">
    <citation type="submission" date="2025-08" db="UniProtKB">
        <authorList>
            <consortium name="Ensembl"/>
        </authorList>
    </citation>
    <scope>IDENTIFICATION</scope>
</reference>
<dbReference type="SUPFAM" id="SSF57184">
    <property type="entry name" value="Growth factor receptor domain"/>
    <property type="match status" value="1"/>
</dbReference>
<dbReference type="FunFam" id="4.10.400.10:FF:000108">
    <property type="entry name" value="Low-density lipoprotein receptor-related protein 2"/>
    <property type="match status" value="1"/>
</dbReference>
<keyword evidence="17" id="KW-0325">Glycoprotein</keyword>
<feature type="disulfide bond" evidence="19">
    <location>
        <begin position="3317"/>
        <end position="3329"/>
    </location>
</feature>
<keyword evidence="9" id="KW-0732">Signal</keyword>
<dbReference type="PROSITE" id="PS01209">
    <property type="entry name" value="LDLRA_1"/>
    <property type="match status" value="16"/>
</dbReference>
<dbReference type="CDD" id="cd00112">
    <property type="entry name" value="LDLa"/>
    <property type="match status" value="34"/>
</dbReference>
<feature type="disulfide bond" evidence="19">
    <location>
        <begin position="2770"/>
        <end position="2788"/>
    </location>
</feature>
<dbReference type="FunFam" id="4.10.400.10:FF:000147">
    <property type="entry name" value="Low-density lipoprotein receptor-related protein 2"/>
    <property type="match status" value="1"/>
</dbReference>
<dbReference type="SMART" id="SM00192">
    <property type="entry name" value="LDLa"/>
    <property type="match status" value="36"/>
</dbReference>
<feature type="disulfide bond" evidence="19">
    <location>
        <begin position="3499"/>
        <end position="3514"/>
    </location>
</feature>
<feature type="disulfide bond" evidence="19">
    <location>
        <begin position="3286"/>
        <end position="3304"/>
    </location>
</feature>
<dbReference type="CDD" id="cd00054">
    <property type="entry name" value="EGF_CA"/>
    <property type="match status" value="2"/>
</dbReference>
<dbReference type="GeneTree" id="ENSGT00940000165769"/>
<dbReference type="FunFam" id="2.10.25.10:FF:000009">
    <property type="entry name" value="Low-density lipoprotein receptor isoform 1"/>
    <property type="match status" value="2"/>
</dbReference>
<feature type="disulfide bond" evidence="19">
    <location>
        <begin position="1019"/>
        <end position="1037"/>
    </location>
</feature>
<evidence type="ECO:0000256" key="14">
    <source>
        <dbReference type="ARBA" id="ARBA00023157"/>
    </source>
</evidence>
<dbReference type="InterPro" id="IPR023415">
    <property type="entry name" value="LDLR_class-A_CS"/>
</dbReference>
<evidence type="ECO:0000256" key="2">
    <source>
        <dbReference type="ARBA" id="ARBA00009939"/>
    </source>
</evidence>
<feature type="disulfide bond" evidence="19">
    <location>
        <begin position="2825"/>
        <end position="2840"/>
    </location>
</feature>
<evidence type="ECO:0000256" key="13">
    <source>
        <dbReference type="ARBA" id="ARBA00023136"/>
    </source>
</evidence>
<feature type="disulfide bond" evidence="19">
    <location>
        <begin position="2763"/>
        <end position="2775"/>
    </location>
</feature>
<dbReference type="GO" id="GO:0042562">
    <property type="term" value="F:hormone binding"/>
    <property type="evidence" value="ECO:0007669"/>
    <property type="project" value="TreeGrafter"/>
</dbReference>
<keyword evidence="3" id="KW-1003">Cell membrane</keyword>
<feature type="disulfide bond" evidence="19">
    <location>
        <begin position="3358"/>
        <end position="3370"/>
    </location>
</feature>
<feature type="disulfide bond" evidence="19">
    <location>
        <begin position="122"/>
        <end position="140"/>
    </location>
</feature>
<feature type="disulfide bond" evidence="19">
    <location>
        <begin position="1113"/>
        <end position="1128"/>
    </location>
</feature>
<dbReference type="GO" id="GO:0006898">
    <property type="term" value="P:receptor-mediated endocytosis"/>
    <property type="evidence" value="ECO:0007669"/>
    <property type="project" value="UniProtKB-ARBA"/>
</dbReference>
<feature type="disulfide bond" evidence="19">
    <location>
        <begin position="198"/>
        <end position="216"/>
    </location>
</feature>
<feature type="disulfide bond" evidence="19">
    <location>
        <begin position="1012"/>
        <end position="1024"/>
    </location>
</feature>
<dbReference type="SUPFAM" id="SSF63825">
    <property type="entry name" value="YWTD domain"/>
    <property type="match status" value="8"/>
</dbReference>
<dbReference type="PANTHER" id="PTHR22722">
    <property type="entry name" value="LOW-DENSITY LIPOPROTEIN RECEPTOR-RELATED PROTEIN 2-RELATED"/>
    <property type="match status" value="1"/>
</dbReference>
<evidence type="ECO:0000256" key="3">
    <source>
        <dbReference type="ARBA" id="ARBA00022475"/>
    </source>
</evidence>
<dbReference type="FunFam" id="4.10.400.10:FF:000005">
    <property type="entry name" value="low-density lipoprotein receptor-related protein 1B"/>
    <property type="match status" value="2"/>
</dbReference>
<feature type="disulfide bond" evidence="19">
    <location>
        <begin position="160"/>
        <end position="178"/>
    </location>
</feature>
<feature type="disulfide bond" evidence="19">
    <location>
        <begin position="982"/>
        <end position="1000"/>
    </location>
</feature>
<feature type="disulfide bond" evidence="19">
    <location>
        <begin position="1061"/>
        <end position="1079"/>
    </location>
</feature>
<dbReference type="Proteomes" id="UP000264820">
    <property type="component" value="Unplaced"/>
</dbReference>
<evidence type="ECO:0000313" key="22">
    <source>
        <dbReference type="Ensembl" id="ENSHCOP00000014259.1"/>
    </source>
</evidence>
<feature type="disulfide bond" evidence="19">
    <location>
        <begin position="1145"/>
        <end position="1160"/>
    </location>
</feature>
<dbReference type="OMA" id="RSCVYND"/>
<dbReference type="PROSITE" id="PS51120">
    <property type="entry name" value="LDLRB"/>
    <property type="match status" value="15"/>
</dbReference>
<feature type="disulfide bond" evidence="19">
    <location>
        <begin position="3279"/>
        <end position="3291"/>
    </location>
</feature>
<feature type="disulfide bond" evidence="19">
    <location>
        <begin position="2450"/>
        <end position="2468"/>
    </location>
</feature>
<keyword evidence="15" id="KW-0675">Receptor</keyword>
<evidence type="ECO:0000256" key="4">
    <source>
        <dbReference type="ARBA" id="ARBA00022536"/>
    </source>
</evidence>
<evidence type="ECO:0000313" key="23">
    <source>
        <dbReference type="Proteomes" id="UP000264820"/>
    </source>
</evidence>
<feature type="disulfide bond" evidence="19">
    <location>
        <begin position="2806"/>
        <end position="2818"/>
    </location>
</feature>
<feature type="repeat" description="LDL-receptor class B" evidence="20">
    <location>
        <begin position="1409"/>
        <end position="1451"/>
    </location>
</feature>
<feature type="repeat" description="LDL-receptor class B" evidence="20">
    <location>
        <begin position="791"/>
        <end position="834"/>
    </location>
</feature>
<dbReference type="InterPro" id="IPR000742">
    <property type="entry name" value="EGF"/>
</dbReference>
<feature type="repeat" description="LDL-receptor class B" evidence="20">
    <location>
        <begin position="2263"/>
        <end position="2306"/>
    </location>
</feature>
<feature type="disulfide bond" evidence="19">
    <location>
        <begin position="3653"/>
        <end position="3671"/>
    </location>
</feature>
<evidence type="ECO:0000256" key="20">
    <source>
        <dbReference type="PROSITE-ProRule" id="PRU00461"/>
    </source>
</evidence>